<gene>
    <name evidence="2" type="ORF">LCGC14_3134090</name>
</gene>
<accession>A0A0F8VYU0</accession>
<organism evidence="2">
    <name type="scientific">marine sediment metagenome</name>
    <dbReference type="NCBI Taxonomy" id="412755"/>
    <lineage>
        <taxon>unclassified sequences</taxon>
        <taxon>metagenomes</taxon>
        <taxon>ecological metagenomes</taxon>
    </lineage>
</organism>
<protein>
    <recommendedName>
        <fullName evidence="3">4-vinyl reductase 4VR domain-containing protein</fullName>
    </recommendedName>
</protein>
<evidence type="ECO:0000313" key="2">
    <source>
        <dbReference type="EMBL" id="KKK49533.1"/>
    </source>
</evidence>
<evidence type="ECO:0000256" key="1">
    <source>
        <dbReference type="SAM" id="Phobius"/>
    </source>
</evidence>
<keyword evidence="1" id="KW-0472">Membrane</keyword>
<evidence type="ECO:0008006" key="3">
    <source>
        <dbReference type="Google" id="ProtNLM"/>
    </source>
</evidence>
<proteinExistence type="predicted"/>
<reference evidence="2" key="1">
    <citation type="journal article" date="2015" name="Nature">
        <title>Complex archaea that bridge the gap between prokaryotes and eukaryotes.</title>
        <authorList>
            <person name="Spang A."/>
            <person name="Saw J.H."/>
            <person name="Jorgensen S.L."/>
            <person name="Zaremba-Niedzwiedzka K."/>
            <person name="Martijn J."/>
            <person name="Lind A.E."/>
            <person name="van Eijk R."/>
            <person name="Schleper C."/>
            <person name="Guy L."/>
            <person name="Ettema T.J."/>
        </authorList>
    </citation>
    <scope>NUCLEOTIDE SEQUENCE</scope>
</reference>
<comment type="caution">
    <text evidence="2">The sequence shown here is derived from an EMBL/GenBank/DDBJ whole genome shotgun (WGS) entry which is preliminary data.</text>
</comment>
<keyword evidence="1" id="KW-1133">Transmembrane helix</keyword>
<keyword evidence="1" id="KW-0812">Transmembrane</keyword>
<dbReference type="AlphaFoldDB" id="A0A0F8VYU0"/>
<feature type="transmembrane region" description="Helical" evidence="1">
    <location>
        <begin position="64"/>
        <end position="83"/>
    </location>
</feature>
<dbReference type="EMBL" id="LAZR01068492">
    <property type="protein sequence ID" value="KKK49533.1"/>
    <property type="molecule type" value="Genomic_DNA"/>
</dbReference>
<sequence>MKEIISKKELDKLMKTKGKTIGVAIREHKEFILKEKGEEGLKKLEDIIVGLGYPEYRKIKTMSFYPVGLYALTLIVVKGLFNFDDKKFEEMGRFNAKLSIIIRFFMRFLVSLDRAAKEVPVMWRRYYTVGSLRTMEYDEQKRYAILRLESFNLHLLHCQVSKGYFSTILKMIVKNPVVYEEGKCVHRGDEYHEFLLKW</sequence>
<name>A0A0F8VYU0_9ZZZZ</name>